<dbReference type="SMART" id="SM00471">
    <property type="entry name" value="HDc"/>
    <property type="match status" value="1"/>
</dbReference>
<dbReference type="InterPro" id="IPR052020">
    <property type="entry name" value="Cyclic_di-GMP/3'3'-cGAMP_PDE"/>
</dbReference>
<dbReference type="InterPro" id="IPR003607">
    <property type="entry name" value="HD/PDEase_dom"/>
</dbReference>
<reference evidence="4 5" key="1">
    <citation type="submission" date="2016-10" db="EMBL/GenBank/DDBJ databases">
        <authorList>
            <person name="de Groot N.N."/>
        </authorList>
    </citation>
    <scope>NUCLEOTIDE SEQUENCE [LARGE SCALE GENOMIC DNA]</scope>
    <source>
        <strain evidence="4 5">AA1</strain>
    </source>
</reference>
<organism evidence="4 5">
    <name type="scientific">Desulfoluna spongiiphila</name>
    <dbReference type="NCBI Taxonomy" id="419481"/>
    <lineage>
        <taxon>Bacteria</taxon>
        <taxon>Pseudomonadati</taxon>
        <taxon>Thermodesulfobacteriota</taxon>
        <taxon>Desulfobacteria</taxon>
        <taxon>Desulfobacterales</taxon>
        <taxon>Desulfolunaceae</taxon>
        <taxon>Desulfoluna</taxon>
    </lineage>
</organism>
<dbReference type="CDD" id="cd00077">
    <property type="entry name" value="HDc"/>
    <property type="match status" value="1"/>
</dbReference>
<dbReference type="InterPro" id="IPR001789">
    <property type="entry name" value="Sig_transdc_resp-reg_receiver"/>
</dbReference>
<evidence type="ECO:0000259" key="2">
    <source>
        <dbReference type="PROSITE" id="PS50110"/>
    </source>
</evidence>
<keyword evidence="1" id="KW-0597">Phosphoprotein</keyword>
<dbReference type="SMART" id="SM00448">
    <property type="entry name" value="REC"/>
    <property type="match status" value="1"/>
</dbReference>
<dbReference type="InterPro" id="IPR011006">
    <property type="entry name" value="CheY-like_superfamily"/>
</dbReference>
<feature type="domain" description="HD-GYP" evidence="3">
    <location>
        <begin position="317"/>
        <end position="511"/>
    </location>
</feature>
<gene>
    <name evidence="4" type="ORF">SAMN05216233_1186</name>
</gene>
<dbReference type="PROSITE" id="PS50110">
    <property type="entry name" value="RESPONSE_REGULATORY"/>
    <property type="match status" value="1"/>
</dbReference>
<dbReference type="Gene3D" id="3.40.50.2300">
    <property type="match status" value="1"/>
</dbReference>
<evidence type="ECO:0000313" key="4">
    <source>
        <dbReference type="EMBL" id="SCY71679.1"/>
    </source>
</evidence>
<dbReference type="Pfam" id="PF00072">
    <property type="entry name" value="Response_reg"/>
    <property type="match status" value="1"/>
</dbReference>
<dbReference type="SUPFAM" id="SSF52172">
    <property type="entry name" value="CheY-like"/>
    <property type="match status" value="1"/>
</dbReference>
<dbReference type="CDD" id="cd00156">
    <property type="entry name" value="REC"/>
    <property type="match status" value="1"/>
</dbReference>
<dbReference type="EMBL" id="FMUX01000018">
    <property type="protein sequence ID" value="SCY71679.1"/>
    <property type="molecule type" value="Genomic_DNA"/>
</dbReference>
<dbReference type="InterPro" id="IPR037522">
    <property type="entry name" value="HD_GYP_dom"/>
</dbReference>
<dbReference type="OrthoDB" id="9764337at2"/>
<proteinExistence type="predicted"/>
<dbReference type="PANTHER" id="PTHR45228">
    <property type="entry name" value="CYCLIC DI-GMP PHOSPHODIESTERASE TM_0186-RELATED"/>
    <property type="match status" value="1"/>
</dbReference>
<name>A0A1G5I7V2_9BACT</name>
<feature type="domain" description="Response regulatory" evidence="2">
    <location>
        <begin position="8"/>
        <end position="122"/>
    </location>
</feature>
<accession>A0A1G5I7V2</accession>
<dbReference type="Gene3D" id="1.10.3210.10">
    <property type="entry name" value="Hypothetical protein af1432"/>
    <property type="match status" value="1"/>
</dbReference>
<evidence type="ECO:0000313" key="5">
    <source>
        <dbReference type="Proteomes" id="UP000198870"/>
    </source>
</evidence>
<dbReference type="AlphaFoldDB" id="A0A1G5I7V2"/>
<dbReference type="InterPro" id="IPR029016">
    <property type="entry name" value="GAF-like_dom_sf"/>
</dbReference>
<evidence type="ECO:0000256" key="1">
    <source>
        <dbReference type="PROSITE-ProRule" id="PRU00169"/>
    </source>
</evidence>
<dbReference type="Proteomes" id="UP000198870">
    <property type="component" value="Unassembled WGS sequence"/>
</dbReference>
<keyword evidence="5" id="KW-1185">Reference proteome</keyword>
<dbReference type="SUPFAM" id="SSF55781">
    <property type="entry name" value="GAF domain-like"/>
    <property type="match status" value="1"/>
</dbReference>
<dbReference type="GO" id="GO:0000160">
    <property type="term" value="P:phosphorelay signal transduction system"/>
    <property type="evidence" value="ECO:0007669"/>
    <property type="project" value="InterPro"/>
</dbReference>
<evidence type="ECO:0000259" key="3">
    <source>
        <dbReference type="PROSITE" id="PS51832"/>
    </source>
</evidence>
<dbReference type="RefSeq" id="WP_092213369.1">
    <property type="nucleotide sequence ID" value="NZ_FMUX01000018.1"/>
</dbReference>
<dbReference type="PANTHER" id="PTHR45228:SF4">
    <property type="entry name" value="LIPOPROTEIN"/>
    <property type="match status" value="1"/>
</dbReference>
<dbReference type="PROSITE" id="PS51832">
    <property type="entry name" value="HD_GYP"/>
    <property type="match status" value="1"/>
</dbReference>
<dbReference type="InterPro" id="IPR006675">
    <property type="entry name" value="HDIG_dom"/>
</dbReference>
<dbReference type="Pfam" id="PF13487">
    <property type="entry name" value="HD_5"/>
    <property type="match status" value="1"/>
</dbReference>
<dbReference type="STRING" id="419481.SAMN05216233_1186"/>
<dbReference type="Gene3D" id="3.30.450.40">
    <property type="match status" value="1"/>
</dbReference>
<dbReference type="NCBIfam" id="TIGR00277">
    <property type="entry name" value="HDIG"/>
    <property type="match status" value="1"/>
</dbReference>
<protein>
    <submittedName>
        <fullName evidence="4">HDIG domain-containing protein</fullName>
    </submittedName>
</protein>
<dbReference type="SUPFAM" id="SSF109604">
    <property type="entry name" value="HD-domain/PDEase-like"/>
    <property type="match status" value="1"/>
</dbReference>
<feature type="modified residue" description="4-aspartylphosphate" evidence="1">
    <location>
        <position position="57"/>
    </location>
</feature>
<sequence length="511" mass="56733">MTERGKETILFVDDEESILDITGEYFRHKGYQVLTAGNGHQALEVLSTHQVDCCFTDINMPGMDGLELAEHIRQQDVSIPVVVMTGFPSLENTLSTLKNGVVDFLIKPVKLEQMELCVNRVFRERELFLKNLLLAKEVEGKERLESLNAELVGKVEELNIMNRIMDDFSAISSSEELFKKATESAVDITGAESSRFFIVSESVDTPFEMAATGANGAGIALDGLSRYGGELEALIREVAQEGVPTLISHSSRLRELTTPMNSVVLVPLQIRAKSLGVLVTCHLDEGRHFSEKDVYHLSFMTQKAAGNVENVALYENIYDNLFSTLSAFVKAVEARDSYTNQHSNRVAEVAILLGSELGCTKEELDVLNFAGRLHDIGKIGIRDAILLKPGRLTDEEFEKIKEHPDIGADIVGQLGLWDREAQIIRHHHERFDGQGYPEGLRGVAIPFLARILSVADAFDAMASDRAYRRKMPLDKVTAIIRDGAGEQFDPRVVDAYLNVVRTGGLEDLRAR</sequence>